<name>A0ABD5XBW7_9EURY</name>
<keyword evidence="1" id="KW-0472">Membrane</keyword>
<comment type="caution">
    <text evidence="3">The sequence shown here is derived from an EMBL/GenBank/DDBJ whole genome shotgun (WGS) entry which is preliminary data.</text>
</comment>
<evidence type="ECO:0000256" key="1">
    <source>
        <dbReference type="SAM" id="Phobius"/>
    </source>
</evidence>
<dbReference type="EMBL" id="JBHSZQ010000047">
    <property type="protein sequence ID" value="MFC7127039.1"/>
    <property type="molecule type" value="Genomic_DNA"/>
</dbReference>
<dbReference type="Pfam" id="PF03703">
    <property type="entry name" value="bPH_2"/>
    <property type="match status" value="3"/>
</dbReference>
<gene>
    <name evidence="3" type="ORF">ACFQJ7_13570</name>
</gene>
<accession>A0ABD5XBW7</accession>
<keyword evidence="1" id="KW-0812">Transmembrane</keyword>
<dbReference type="InterPro" id="IPR014529">
    <property type="entry name" value="UCP026631"/>
</dbReference>
<feature type="transmembrane region" description="Helical" evidence="1">
    <location>
        <begin position="345"/>
        <end position="366"/>
    </location>
</feature>
<feature type="transmembrane region" description="Helical" evidence="1">
    <location>
        <begin position="12"/>
        <end position="32"/>
    </location>
</feature>
<feature type="domain" description="YdbS-like PH" evidence="2">
    <location>
        <begin position="390"/>
        <end position="471"/>
    </location>
</feature>
<sequence>MNLDYRSVPYRIFENVSRIAGIVIVSVVFSTGDGSQGGTESTGLEPLVLGGFILFGLVAVALWEMTYVKRYEYRITPDTFEIYSGVFSRREREIPFKRIQNIDVAQNVFQRALGIAEVRLETAGGGESEAVLQYVSRAEATRLQELVSDRKHGESQRDTEVPDNTLFELDSNELAVLGLTSANFNLLGLILVMFAVLGTPVAAEQVSPRLSVLLLLGPALAALALVLLWIVSGIQAILRYYGFRLVRHEGELRYQRGLLQQYNGTIPLSKIQTVMIRENFIARAVGYGNLAIETAGYAPGQDGNSVESAIPIAKRDRLFDLARTVESVGEVEFTRPPKRARLRYVGRYTIVVAVLVALLAGINTTTGTLNDWYLGALSWALVPLAAHLKWTHLGYYYDEGYVVTRSGFWTRQTTIVPYYRVQTVSETQTVFQRRRQLGTLVVDTASSGGFWGGNAVALDIDIDEARQLRETVHNRFQWSLRERRTQRIRRFEAAD</sequence>
<evidence type="ECO:0000259" key="2">
    <source>
        <dbReference type="Pfam" id="PF03703"/>
    </source>
</evidence>
<dbReference type="Proteomes" id="UP001596414">
    <property type="component" value="Unassembled WGS sequence"/>
</dbReference>
<dbReference type="AlphaFoldDB" id="A0ABD5XBW7"/>
<dbReference type="PANTHER" id="PTHR34473">
    <property type="entry name" value="UPF0699 TRANSMEMBRANE PROTEIN YDBS"/>
    <property type="match status" value="1"/>
</dbReference>
<evidence type="ECO:0000313" key="4">
    <source>
        <dbReference type="Proteomes" id="UP001596414"/>
    </source>
</evidence>
<protein>
    <submittedName>
        <fullName evidence="3">PH domain-containing protein</fullName>
    </submittedName>
</protein>
<evidence type="ECO:0000313" key="3">
    <source>
        <dbReference type="EMBL" id="MFC7127039.1"/>
    </source>
</evidence>
<dbReference type="RefSeq" id="WP_267637109.1">
    <property type="nucleotide sequence ID" value="NZ_JAODIY010000009.1"/>
</dbReference>
<dbReference type="PIRSF" id="PIRSF026631">
    <property type="entry name" value="UCP026631"/>
    <property type="match status" value="1"/>
</dbReference>
<reference evidence="3 4" key="1">
    <citation type="journal article" date="2014" name="Int. J. Syst. Evol. Microbiol.">
        <title>Complete genome sequence of Corynebacterium casei LMG S-19264T (=DSM 44701T), isolated from a smear-ripened cheese.</title>
        <authorList>
            <consortium name="US DOE Joint Genome Institute (JGI-PGF)"/>
            <person name="Walter F."/>
            <person name="Albersmeier A."/>
            <person name="Kalinowski J."/>
            <person name="Ruckert C."/>
        </authorList>
    </citation>
    <scope>NUCLEOTIDE SEQUENCE [LARGE SCALE GENOMIC DNA]</scope>
    <source>
        <strain evidence="3 4">CGMCC 4.7215</strain>
    </source>
</reference>
<feature type="transmembrane region" description="Helical" evidence="1">
    <location>
        <begin position="44"/>
        <end position="63"/>
    </location>
</feature>
<feature type="domain" description="YdbS-like PH" evidence="2">
    <location>
        <begin position="69"/>
        <end position="146"/>
    </location>
</feature>
<feature type="transmembrane region" description="Helical" evidence="1">
    <location>
        <begin position="215"/>
        <end position="238"/>
    </location>
</feature>
<proteinExistence type="predicted"/>
<dbReference type="InterPro" id="IPR005182">
    <property type="entry name" value="YdbS-like_PH"/>
</dbReference>
<feature type="domain" description="YdbS-like PH" evidence="2">
    <location>
        <begin position="240"/>
        <end position="299"/>
    </location>
</feature>
<feature type="transmembrane region" description="Helical" evidence="1">
    <location>
        <begin position="184"/>
        <end position="203"/>
    </location>
</feature>
<keyword evidence="1" id="KW-1133">Transmembrane helix</keyword>
<organism evidence="3 4">
    <name type="scientific">Halovenus rubra</name>
    <dbReference type="NCBI Taxonomy" id="869890"/>
    <lineage>
        <taxon>Archaea</taxon>
        <taxon>Methanobacteriati</taxon>
        <taxon>Methanobacteriota</taxon>
        <taxon>Stenosarchaea group</taxon>
        <taxon>Halobacteria</taxon>
        <taxon>Halobacteriales</taxon>
        <taxon>Haloarculaceae</taxon>
        <taxon>Halovenus</taxon>
    </lineage>
</organism>
<dbReference type="PANTHER" id="PTHR34473:SF3">
    <property type="entry name" value="TRANSMEMBRANE PROTEIN-RELATED"/>
    <property type="match status" value="1"/>
</dbReference>